<dbReference type="InterPro" id="IPR000705">
    <property type="entry name" value="Galactokinase"/>
</dbReference>
<evidence type="ECO:0000259" key="13">
    <source>
        <dbReference type="Pfam" id="PF10509"/>
    </source>
</evidence>
<name>A0A846WXB5_9ACTN</name>
<keyword evidence="2 14" id="KW-0808">Transferase</keyword>
<dbReference type="InterPro" id="IPR036554">
    <property type="entry name" value="GHMP_kinase_C_sf"/>
</dbReference>
<organism evidence="14 15">
    <name type="scientific">Gordonia polyisoprenivorans</name>
    <dbReference type="NCBI Taxonomy" id="84595"/>
    <lineage>
        <taxon>Bacteria</taxon>
        <taxon>Bacillati</taxon>
        <taxon>Actinomycetota</taxon>
        <taxon>Actinomycetes</taxon>
        <taxon>Mycobacteriales</taxon>
        <taxon>Gordoniaceae</taxon>
        <taxon>Gordonia</taxon>
    </lineage>
</organism>
<dbReference type="InterPro" id="IPR006203">
    <property type="entry name" value="GHMP_knse_ATP-bd_CS"/>
</dbReference>
<dbReference type="PIRSF" id="PIRSF000530">
    <property type="entry name" value="Galactokinase"/>
    <property type="match status" value="1"/>
</dbReference>
<gene>
    <name evidence="14" type="primary">galK</name>
    <name evidence="14" type="ORF">HGA05_27380</name>
</gene>
<evidence type="ECO:0000313" key="15">
    <source>
        <dbReference type="Proteomes" id="UP000563898"/>
    </source>
</evidence>
<evidence type="ECO:0000256" key="9">
    <source>
        <dbReference type="ARBA" id="ARBA00023277"/>
    </source>
</evidence>
<dbReference type="PRINTS" id="PR00959">
    <property type="entry name" value="MEVGALKINASE"/>
</dbReference>
<dbReference type="InterPro" id="IPR020568">
    <property type="entry name" value="Ribosomal_Su5_D2-typ_SF"/>
</dbReference>
<comment type="similarity">
    <text evidence="1">Belongs to the GHMP kinase family. GalK subfamily.</text>
</comment>
<evidence type="ECO:0000256" key="2">
    <source>
        <dbReference type="ARBA" id="ARBA00022679"/>
    </source>
</evidence>
<keyword evidence="4" id="KW-0547">Nucleotide-binding</keyword>
<dbReference type="PROSITE" id="PS00106">
    <property type="entry name" value="GALACTOKINASE"/>
    <property type="match status" value="1"/>
</dbReference>
<evidence type="ECO:0000259" key="11">
    <source>
        <dbReference type="Pfam" id="PF00288"/>
    </source>
</evidence>
<dbReference type="PANTHER" id="PTHR10457">
    <property type="entry name" value="MEVALONATE KINASE/GALACTOKINASE"/>
    <property type="match status" value="1"/>
</dbReference>
<dbReference type="FunFam" id="3.30.70.890:FF:000001">
    <property type="entry name" value="Galactokinase"/>
    <property type="match status" value="1"/>
</dbReference>
<protein>
    <recommendedName>
        <fullName evidence="10">Galactokinase</fullName>
        <ecNumber evidence="10">2.7.1.6</ecNumber>
    </recommendedName>
</protein>
<dbReference type="GO" id="GO:0046872">
    <property type="term" value="F:metal ion binding"/>
    <property type="evidence" value="ECO:0007669"/>
    <property type="project" value="UniProtKB-KW"/>
</dbReference>
<evidence type="ECO:0000256" key="7">
    <source>
        <dbReference type="ARBA" id="ARBA00022842"/>
    </source>
</evidence>
<dbReference type="GO" id="GO:0005524">
    <property type="term" value="F:ATP binding"/>
    <property type="evidence" value="ECO:0007669"/>
    <property type="project" value="UniProtKB-UniRule"/>
</dbReference>
<feature type="domain" description="GHMP kinase C-terminal" evidence="12">
    <location>
        <begin position="260"/>
        <end position="339"/>
    </location>
</feature>
<dbReference type="InterPro" id="IPR006204">
    <property type="entry name" value="GHMP_kinase_N_dom"/>
</dbReference>
<evidence type="ECO:0000256" key="4">
    <source>
        <dbReference type="ARBA" id="ARBA00022741"/>
    </source>
</evidence>
<comment type="caution">
    <text evidence="14">The sequence shown here is derived from an EMBL/GenBank/DDBJ whole genome shotgun (WGS) entry which is preliminary data.</text>
</comment>
<dbReference type="SUPFAM" id="SSF54211">
    <property type="entry name" value="Ribosomal protein S5 domain 2-like"/>
    <property type="match status" value="1"/>
</dbReference>
<evidence type="ECO:0000259" key="12">
    <source>
        <dbReference type="Pfam" id="PF08544"/>
    </source>
</evidence>
<evidence type="ECO:0000256" key="1">
    <source>
        <dbReference type="ARBA" id="ARBA00006566"/>
    </source>
</evidence>
<dbReference type="Pfam" id="PF00288">
    <property type="entry name" value="GHMP_kinases_N"/>
    <property type="match status" value="1"/>
</dbReference>
<evidence type="ECO:0000256" key="6">
    <source>
        <dbReference type="ARBA" id="ARBA00022840"/>
    </source>
</evidence>
<dbReference type="RefSeq" id="WP_006368479.1">
    <property type="nucleotide sequence ID" value="NZ_JAAXPC010000033.1"/>
</dbReference>
<dbReference type="InterPro" id="IPR019539">
    <property type="entry name" value="GalKase_N"/>
</dbReference>
<keyword evidence="9" id="KW-0119">Carbohydrate metabolism</keyword>
<keyword evidence="6" id="KW-0067">ATP-binding</keyword>
<proteinExistence type="inferred from homology"/>
<dbReference type="GO" id="GO:0004335">
    <property type="term" value="F:galactokinase activity"/>
    <property type="evidence" value="ECO:0007669"/>
    <property type="project" value="UniProtKB-UniRule"/>
</dbReference>
<reference evidence="14 15" key="1">
    <citation type="submission" date="2020-04" db="EMBL/GenBank/DDBJ databases">
        <title>MicrobeNet Type strains.</title>
        <authorList>
            <person name="Nicholson A.C."/>
        </authorList>
    </citation>
    <scope>NUCLEOTIDE SEQUENCE [LARGE SCALE GENOMIC DNA]</scope>
    <source>
        <strain evidence="14 15">ATCC BAA-14</strain>
    </source>
</reference>
<dbReference type="NCBIfam" id="TIGR00131">
    <property type="entry name" value="gal_kin"/>
    <property type="match status" value="1"/>
</dbReference>
<dbReference type="AlphaFoldDB" id="A0A846WXB5"/>
<dbReference type="SUPFAM" id="SSF55060">
    <property type="entry name" value="GHMP Kinase, C-terminal domain"/>
    <property type="match status" value="1"/>
</dbReference>
<keyword evidence="7" id="KW-0460">Magnesium</keyword>
<keyword evidence="5 14" id="KW-0418">Kinase</keyword>
<evidence type="ECO:0000313" key="14">
    <source>
        <dbReference type="EMBL" id="NKY05283.1"/>
    </source>
</evidence>
<dbReference type="Gene3D" id="3.30.70.890">
    <property type="entry name" value="GHMP kinase, C-terminal domain"/>
    <property type="match status" value="1"/>
</dbReference>
<dbReference type="EC" id="2.7.1.6" evidence="10"/>
<dbReference type="InterPro" id="IPR013750">
    <property type="entry name" value="GHMP_kinase_C_dom"/>
</dbReference>
<dbReference type="PANTHER" id="PTHR10457:SF7">
    <property type="entry name" value="GALACTOKINASE-RELATED"/>
    <property type="match status" value="1"/>
</dbReference>
<dbReference type="InterPro" id="IPR014721">
    <property type="entry name" value="Ribsml_uS5_D2-typ_fold_subgr"/>
</dbReference>
<dbReference type="PROSITE" id="PS00627">
    <property type="entry name" value="GHMP_KINASES_ATP"/>
    <property type="match status" value="1"/>
</dbReference>
<feature type="domain" description="GHMP kinase N-terminal" evidence="11">
    <location>
        <begin position="80"/>
        <end position="165"/>
    </location>
</feature>
<sequence length="362" mass="38480">MTPEIATTVRAYAPGRVNLIGEHTDYNLGYALPIALRSGTSVTFTADDGDVLAVTSEAESQDLTVAVDTAPGDLDGWGAYVAGCVWALQQAGHVVRGGRMSITSTVPMGSGLSSSAALECAVLLALTAERPLPPLEVARIAQRAENDYVGAPTGLLDQLSSLYGRADTALLVDFSSLEVTEVPMDLGDAHRLLVIDSHAPHQNVAGEYAKRRLSCENAARELGVPSLREVDPEAWRRLRDEPERSRARHILTENTRVLDAAEALRHGDLATLGRLMCLSHASMRDDFEITTEHIDLIAERACELGALGARMTGGGFGGSVIALCSDEVAHRITAELGETVADAGYPAPTIRAVRPGRGAHRC</sequence>
<feature type="domain" description="Galactokinase N-terminal" evidence="13">
    <location>
        <begin position="11"/>
        <end position="42"/>
    </location>
</feature>
<dbReference type="InterPro" id="IPR019741">
    <property type="entry name" value="Galactokinase_CS"/>
</dbReference>
<dbReference type="InterPro" id="IPR006206">
    <property type="entry name" value="Mevalonate/galactokinase"/>
</dbReference>
<keyword evidence="3" id="KW-0479">Metal-binding</keyword>
<evidence type="ECO:0000256" key="3">
    <source>
        <dbReference type="ARBA" id="ARBA00022723"/>
    </source>
</evidence>
<evidence type="ECO:0000256" key="8">
    <source>
        <dbReference type="ARBA" id="ARBA00023144"/>
    </source>
</evidence>
<evidence type="ECO:0000256" key="5">
    <source>
        <dbReference type="ARBA" id="ARBA00022777"/>
    </source>
</evidence>
<dbReference type="Pfam" id="PF08544">
    <property type="entry name" value="GHMP_kinases_C"/>
    <property type="match status" value="1"/>
</dbReference>
<dbReference type="Pfam" id="PF10509">
    <property type="entry name" value="GalKase_gal_bdg"/>
    <property type="match status" value="1"/>
</dbReference>
<dbReference type="GO" id="GO:0005829">
    <property type="term" value="C:cytosol"/>
    <property type="evidence" value="ECO:0007669"/>
    <property type="project" value="TreeGrafter"/>
</dbReference>
<dbReference type="PRINTS" id="PR00473">
    <property type="entry name" value="GALCTOKINASE"/>
</dbReference>
<dbReference type="Proteomes" id="UP000563898">
    <property type="component" value="Unassembled WGS sequence"/>
</dbReference>
<dbReference type="Gene3D" id="3.30.230.10">
    <property type="match status" value="1"/>
</dbReference>
<evidence type="ECO:0000256" key="10">
    <source>
        <dbReference type="NCBIfam" id="TIGR00131"/>
    </source>
</evidence>
<keyword evidence="8" id="KW-0299">Galactose metabolism</keyword>
<dbReference type="GO" id="GO:0006012">
    <property type="term" value="P:galactose metabolic process"/>
    <property type="evidence" value="ECO:0007669"/>
    <property type="project" value="UniProtKB-UniRule"/>
</dbReference>
<dbReference type="EMBL" id="JAAXPC010000033">
    <property type="protein sequence ID" value="NKY05283.1"/>
    <property type="molecule type" value="Genomic_DNA"/>
</dbReference>
<accession>A0A846WXB5</accession>